<proteinExistence type="predicted"/>
<reference evidence="2" key="1">
    <citation type="journal article" date="2022" name="Plant J.">
        <title>Strategies of tolerance reflected in two North American maple genomes.</title>
        <authorList>
            <person name="McEvoy S.L."/>
            <person name="Sezen U.U."/>
            <person name="Trouern-Trend A."/>
            <person name="McMahon S.M."/>
            <person name="Schaberg P.G."/>
            <person name="Yang J."/>
            <person name="Wegrzyn J.L."/>
            <person name="Swenson N.G."/>
        </authorList>
    </citation>
    <scope>NUCLEOTIDE SEQUENCE</scope>
    <source>
        <strain evidence="2">NS2018</strain>
    </source>
</reference>
<evidence type="ECO:0000256" key="1">
    <source>
        <dbReference type="SAM" id="MobiDB-lite"/>
    </source>
</evidence>
<evidence type="ECO:0000313" key="2">
    <source>
        <dbReference type="EMBL" id="KAK0596593.1"/>
    </source>
</evidence>
<dbReference type="AlphaFoldDB" id="A0AA39VZ71"/>
<gene>
    <name evidence="2" type="ORF">LWI29_017149</name>
</gene>
<keyword evidence="3" id="KW-1185">Reference proteome</keyword>
<protein>
    <submittedName>
        <fullName evidence="2">Uncharacterized protein</fullName>
    </submittedName>
</protein>
<organism evidence="2 3">
    <name type="scientific">Acer saccharum</name>
    <name type="common">Sugar maple</name>
    <dbReference type="NCBI Taxonomy" id="4024"/>
    <lineage>
        <taxon>Eukaryota</taxon>
        <taxon>Viridiplantae</taxon>
        <taxon>Streptophyta</taxon>
        <taxon>Embryophyta</taxon>
        <taxon>Tracheophyta</taxon>
        <taxon>Spermatophyta</taxon>
        <taxon>Magnoliopsida</taxon>
        <taxon>eudicotyledons</taxon>
        <taxon>Gunneridae</taxon>
        <taxon>Pentapetalae</taxon>
        <taxon>rosids</taxon>
        <taxon>malvids</taxon>
        <taxon>Sapindales</taxon>
        <taxon>Sapindaceae</taxon>
        <taxon>Hippocastanoideae</taxon>
        <taxon>Acereae</taxon>
        <taxon>Acer</taxon>
    </lineage>
</organism>
<evidence type="ECO:0000313" key="3">
    <source>
        <dbReference type="Proteomes" id="UP001168877"/>
    </source>
</evidence>
<comment type="caution">
    <text evidence="2">The sequence shown here is derived from an EMBL/GenBank/DDBJ whole genome shotgun (WGS) entry which is preliminary data.</text>
</comment>
<dbReference type="Proteomes" id="UP001168877">
    <property type="component" value="Unassembled WGS sequence"/>
</dbReference>
<name>A0AA39VZ71_ACESA</name>
<sequence>MPTLWCDKATKTVALTNQNNVEDKEQRTVAKDGVDERCGGFGDNSSDGERGGDLLCFFLSLQRRQERFKATMSGSDINKGARRRQQRCKATTISSLPFSLYSNDKRDVRRR</sequence>
<accession>A0AA39VZ71</accession>
<feature type="region of interest" description="Disordered" evidence="1">
    <location>
        <begin position="70"/>
        <end position="89"/>
    </location>
</feature>
<dbReference type="EMBL" id="JAUESC010000004">
    <property type="protein sequence ID" value="KAK0596593.1"/>
    <property type="molecule type" value="Genomic_DNA"/>
</dbReference>
<reference evidence="2" key="2">
    <citation type="submission" date="2023-06" db="EMBL/GenBank/DDBJ databases">
        <authorList>
            <person name="Swenson N.G."/>
            <person name="Wegrzyn J.L."/>
            <person name="Mcevoy S.L."/>
        </authorList>
    </citation>
    <scope>NUCLEOTIDE SEQUENCE</scope>
    <source>
        <strain evidence="2">NS2018</strain>
        <tissue evidence="2">Leaf</tissue>
    </source>
</reference>